<dbReference type="InterPro" id="IPR021321">
    <property type="entry name" value="DUF2922"/>
</dbReference>
<accession>A0A4V2S9V7</accession>
<dbReference type="EMBL" id="SLWV01000033">
    <property type="protein sequence ID" value="TCO69230.1"/>
    <property type="molecule type" value="Genomic_DNA"/>
</dbReference>
<gene>
    <name evidence="1" type="ORF">EV214_1336</name>
</gene>
<organism evidence="1 2">
    <name type="scientific">Marinisporobacter balticus</name>
    <dbReference type="NCBI Taxonomy" id="2018667"/>
    <lineage>
        <taxon>Bacteria</taxon>
        <taxon>Bacillati</taxon>
        <taxon>Bacillota</taxon>
        <taxon>Clostridia</taxon>
        <taxon>Peptostreptococcales</taxon>
        <taxon>Thermotaleaceae</taxon>
        <taxon>Marinisporobacter</taxon>
    </lineage>
</organism>
<name>A0A4V2S9V7_9FIRM</name>
<keyword evidence="2" id="KW-1185">Reference proteome</keyword>
<dbReference type="AlphaFoldDB" id="A0A4V2S9V7"/>
<protein>
    <submittedName>
        <fullName evidence="1">DUF2922 family protein</fullName>
    </submittedName>
</protein>
<sequence length="71" mass="7822">MTKKLEMVFTNQMGSKTTLIVDNAKEDLTQENIKAAMNAIITANIFETTKGELTGIDSAQIVTTDIEEMIL</sequence>
<dbReference type="Proteomes" id="UP000294919">
    <property type="component" value="Unassembled WGS sequence"/>
</dbReference>
<dbReference type="RefSeq" id="WP_132247657.1">
    <property type="nucleotide sequence ID" value="NZ_SLWV01000033.1"/>
</dbReference>
<dbReference type="Pfam" id="PF11148">
    <property type="entry name" value="DUF2922"/>
    <property type="match status" value="1"/>
</dbReference>
<proteinExistence type="predicted"/>
<comment type="caution">
    <text evidence="1">The sequence shown here is derived from an EMBL/GenBank/DDBJ whole genome shotgun (WGS) entry which is preliminary data.</text>
</comment>
<reference evidence="1 2" key="1">
    <citation type="submission" date="2019-03" db="EMBL/GenBank/DDBJ databases">
        <title>Genomic Encyclopedia of Type Strains, Phase IV (KMG-IV): sequencing the most valuable type-strain genomes for metagenomic binning, comparative biology and taxonomic classification.</title>
        <authorList>
            <person name="Goeker M."/>
        </authorList>
    </citation>
    <scope>NUCLEOTIDE SEQUENCE [LARGE SCALE GENOMIC DNA]</scope>
    <source>
        <strain evidence="1 2">DSM 102940</strain>
    </source>
</reference>
<dbReference type="OrthoDB" id="9795264at2"/>
<evidence type="ECO:0000313" key="1">
    <source>
        <dbReference type="EMBL" id="TCO69230.1"/>
    </source>
</evidence>
<evidence type="ECO:0000313" key="2">
    <source>
        <dbReference type="Proteomes" id="UP000294919"/>
    </source>
</evidence>